<reference evidence="8 9" key="1">
    <citation type="journal article" date="2019" name="Syst. Appl. Microbiol.">
        <title>Characterization of Bifidobacterium species in feaces of the Egyptian fruit bat: Description of B. vespertilionis sp. nov. and B. rousetti sp. nov.</title>
        <authorList>
            <person name="Modesto M."/>
            <person name="Satti M."/>
            <person name="Watanabe K."/>
            <person name="Puglisi E."/>
            <person name="Morelli L."/>
            <person name="Huang C.-H."/>
            <person name="Liou J.-S."/>
            <person name="Miyashita M."/>
            <person name="Tamura T."/>
            <person name="Saito S."/>
            <person name="Mori K."/>
            <person name="Huang L."/>
            <person name="Sciavilla P."/>
            <person name="Sandri C."/>
            <person name="Spiezio C."/>
            <person name="Vitali F."/>
            <person name="Cavalieri D."/>
            <person name="Perpetuini G."/>
            <person name="Tofalo R."/>
            <person name="Bonetti A."/>
            <person name="Arita M."/>
            <person name="Mattarelli P."/>
        </authorList>
    </citation>
    <scope>NUCLEOTIDE SEQUENCE [LARGE SCALE GENOMIC DNA]</scope>
    <source>
        <strain evidence="8 9">RST7</strain>
    </source>
</reference>
<dbReference type="Pfam" id="PF13440">
    <property type="entry name" value="Polysacc_synt_3"/>
    <property type="match status" value="1"/>
</dbReference>
<dbReference type="CDD" id="cd13127">
    <property type="entry name" value="MATE_tuaB_like"/>
    <property type="match status" value="1"/>
</dbReference>
<dbReference type="AlphaFoldDB" id="A0A5M9ZHS2"/>
<dbReference type="PANTHER" id="PTHR30250:SF10">
    <property type="entry name" value="LIPOPOLYSACCHARIDE BIOSYNTHESIS PROTEIN WZXC"/>
    <property type="match status" value="1"/>
</dbReference>
<protein>
    <submittedName>
        <fullName evidence="8">Lipopolysaccharide biosynthesis protein</fullName>
    </submittedName>
</protein>
<dbReference type="RefSeq" id="WP_150382165.1">
    <property type="nucleotide sequence ID" value="NZ_RZUI01000023.1"/>
</dbReference>
<accession>A0A5M9ZHS2</accession>
<feature type="transmembrane region" description="Helical" evidence="7">
    <location>
        <begin position="150"/>
        <end position="173"/>
    </location>
</feature>
<sequence length="486" mass="54358">MNDSKKQMKLSVISGLFWKFAERMSSQLVSVVVTIILARLLLPSDYGTVTLVTIFITIANVFVNDGFGVALIQKKDADDLDFSSVFYFGICFSVFLYLVIFFGIAPVIAVFYNMPILVPVLRVLALQLPIASINSVQQAYVSRKMIFKKFFYATISGTLISAVIGISMAYFGMGVWALVAQYLTNTIINTFTLRTIIQWRPSLSFSFTRLKELFQYGWKLLLQSLMVTIYGNLRSLVIGKVYSANDLAYYDRGSYYPNLIVVNVDAAMSSALFPAMSHEQASIERVRAITRRAIKMSSYIMSPLLVGFAACGTTFVSVLLTDKWLPIVPFLQIICINLLFRPAQTASLQAIKAIGRSDLVLKMDIPIRVFGLTALVISVQFGTIYIALSEVLVGILGVILYSLGCRKTIGYKLKNLYWDFVSNVLQALIMGLIVFSIGYFVHVNHILLLLLQISVGAVSYIVISIICKNSNFYYLLNTGKEFLHRK</sequence>
<evidence type="ECO:0000313" key="9">
    <source>
        <dbReference type="Proteomes" id="UP000412028"/>
    </source>
</evidence>
<evidence type="ECO:0000313" key="8">
    <source>
        <dbReference type="EMBL" id="KAA8827009.1"/>
    </source>
</evidence>
<feature type="transmembrane region" description="Helical" evidence="7">
    <location>
        <begin position="20"/>
        <end position="42"/>
    </location>
</feature>
<dbReference type="PANTHER" id="PTHR30250">
    <property type="entry name" value="PST FAMILY PREDICTED COLANIC ACID TRANSPORTER"/>
    <property type="match status" value="1"/>
</dbReference>
<evidence type="ECO:0000256" key="6">
    <source>
        <dbReference type="ARBA" id="ARBA00023136"/>
    </source>
</evidence>
<evidence type="ECO:0000256" key="3">
    <source>
        <dbReference type="ARBA" id="ARBA00022475"/>
    </source>
</evidence>
<keyword evidence="5 7" id="KW-1133">Transmembrane helix</keyword>
<comment type="caution">
    <text evidence="8">The sequence shown here is derived from an EMBL/GenBank/DDBJ whole genome shotgun (WGS) entry which is preliminary data.</text>
</comment>
<keyword evidence="6 7" id="KW-0472">Membrane</keyword>
<dbReference type="InterPro" id="IPR050833">
    <property type="entry name" value="Poly_Biosynth_Transport"/>
</dbReference>
<comment type="subcellular location">
    <subcellularLocation>
        <location evidence="1">Cell membrane</location>
        <topology evidence="1">Multi-pass membrane protein</topology>
    </subcellularLocation>
</comment>
<proteinExistence type="inferred from homology"/>
<feature type="transmembrane region" description="Helical" evidence="7">
    <location>
        <begin position="48"/>
        <end position="72"/>
    </location>
</feature>
<dbReference type="Proteomes" id="UP000412028">
    <property type="component" value="Unassembled WGS sequence"/>
</dbReference>
<comment type="similarity">
    <text evidence="2">Belongs to the polysaccharide synthase family.</text>
</comment>
<evidence type="ECO:0000256" key="5">
    <source>
        <dbReference type="ARBA" id="ARBA00022989"/>
    </source>
</evidence>
<feature type="transmembrane region" description="Helical" evidence="7">
    <location>
        <begin position="296"/>
        <end position="318"/>
    </location>
</feature>
<evidence type="ECO:0000256" key="1">
    <source>
        <dbReference type="ARBA" id="ARBA00004651"/>
    </source>
</evidence>
<dbReference type="OrthoDB" id="9770347at2"/>
<name>A0A5M9ZHS2_9BIFI</name>
<dbReference type="GO" id="GO:0005886">
    <property type="term" value="C:plasma membrane"/>
    <property type="evidence" value="ECO:0007669"/>
    <property type="project" value="UniProtKB-SubCell"/>
</dbReference>
<feature type="transmembrane region" description="Helical" evidence="7">
    <location>
        <begin position="220"/>
        <end position="243"/>
    </location>
</feature>
<feature type="transmembrane region" description="Helical" evidence="7">
    <location>
        <begin position="446"/>
        <end position="467"/>
    </location>
</feature>
<gene>
    <name evidence="8" type="ORF">EMO89_11350</name>
</gene>
<organism evidence="8 9">
    <name type="scientific">Bifidobacterium tissieri</name>
    <dbReference type="NCBI Taxonomy" id="1630162"/>
    <lineage>
        <taxon>Bacteria</taxon>
        <taxon>Bacillati</taxon>
        <taxon>Actinomycetota</taxon>
        <taxon>Actinomycetes</taxon>
        <taxon>Bifidobacteriales</taxon>
        <taxon>Bifidobacteriaceae</taxon>
        <taxon>Bifidobacterium</taxon>
    </lineage>
</organism>
<evidence type="ECO:0000256" key="7">
    <source>
        <dbReference type="SAM" id="Phobius"/>
    </source>
</evidence>
<keyword evidence="4 7" id="KW-0812">Transmembrane</keyword>
<evidence type="ECO:0000256" key="2">
    <source>
        <dbReference type="ARBA" id="ARBA00007430"/>
    </source>
</evidence>
<keyword evidence="3" id="KW-1003">Cell membrane</keyword>
<feature type="transmembrane region" description="Helical" evidence="7">
    <location>
        <begin position="84"/>
        <end position="104"/>
    </location>
</feature>
<feature type="transmembrane region" description="Helical" evidence="7">
    <location>
        <begin position="384"/>
        <end position="404"/>
    </location>
</feature>
<dbReference type="EMBL" id="RZUI01000023">
    <property type="protein sequence ID" value="KAA8827009.1"/>
    <property type="molecule type" value="Genomic_DNA"/>
</dbReference>
<feature type="transmembrane region" description="Helical" evidence="7">
    <location>
        <begin position="416"/>
        <end position="440"/>
    </location>
</feature>
<evidence type="ECO:0000256" key="4">
    <source>
        <dbReference type="ARBA" id="ARBA00022692"/>
    </source>
</evidence>